<dbReference type="EMBL" id="AP014685">
    <property type="protein sequence ID" value="BAR62198.1"/>
    <property type="molecule type" value="Genomic_DNA"/>
</dbReference>
<gene>
    <name evidence="1" type="ORF">NK6_9055</name>
</gene>
<proteinExistence type="predicted"/>
<reference evidence="1 2" key="1">
    <citation type="submission" date="2014-11" db="EMBL/GenBank/DDBJ databases">
        <title>Symbiosis island explosion on the genome of extra-slow-growing strains of soybean bradyrhizobia with massive insertion sequences.</title>
        <authorList>
            <person name="Iida T."/>
            <person name="Minamisawa K."/>
        </authorList>
    </citation>
    <scope>NUCLEOTIDE SEQUENCE [LARGE SCALE GENOMIC DNA]</scope>
    <source>
        <strain evidence="1 2">NK6</strain>
    </source>
</reference>
<accession>A0A0E4BWY8</accession>
<dbReference type="AlphaFoldDB" id="A0A0E4BWY8"/>
<dbReference type="Proteomes" id="UP000063308">
    <property type="component" value="Chromosome"/>
</dbReference>
<name>A0A0E4BWY8_9BRAD</name>
<evidence type="ECO:0000313" key="1">
    <source>
        <dbReference type="EMBL" id="BAR62198.1"/>
    </source>
</evidence>
<sequence length="84" mass="9539">MIRGPADLNPITGNLVGRWRQSDQRRLSALIFSSATLRRRAIAQERRARHLSASFDGERAAPKAAWFGASERFGHFPFRKGFLQ</sequence>
<organism evidence="1 2">
    <name type="scientific">Bradyrhizobium diazoefficiens</name>
    <dbReference type="NCBI Taxonomy" id="1355477"/>
    <lineage>
        <taxon>Bacteria</taxon>
        <taxon>Pseudomonadati</taxon>
        <taxon>Pseudomonadota</taxon>
        <taxon>Alphaproteobacteria</taxon>
        <taxon>Hyphomicrobiales</taxon>
        <taxon>Nitrobacteraceae</taxon>
        <taxon>Bradyrhizobium</taxon>
    </lineage>
</organism>
<protein>
    <submittedName>
        <fullName evidence="1">Uncharacterized protein</fullName>
    </submittedName>
</protein>
<evidence type="ECO:0000313" key="2">
    <source>
        <dbReference type="Proteomes" id="UP000063308"/>
    </source>
</evidence>